<comment type="caution">
    <text evidence="2">The sequence shown here is derived from an EMBL/GenBank/DDBJ whole genome shotgun (WGS) entry which is preliminary data.</text>
</comment>
<proteinExistence type="predicted"/>
<gene>
    <name evidence="2" type="ORF">GCM10023198_08280</name>
</gene>
<keyword evidence="1" id="KW-1133">Transmembrane helix</keyword>
<dbReference type="Proteomes" id="UP001500843">
    <property type="component" value="Unassembled WGS sequence"/>
</dbReference>
<accession>A0ABP8WM59</accession>
<protein>
    <submittedName>
        <fullName evidence="2">Uncharacterized protein</fullName>
    </submittedName>
</protein>
<evidence type="ECO:0000313" key="3">
    <source>
        <dbReference type="Proteomes" id="UP001500843"/>
    </source>
</evidence>
<reference evidence="3" key="1">
    <citation type="journal article" date="2019" name="Int. J. Syst. Evol. Microbiol.">
        <title>The Global Catalogue of Microorganisms (GCM) 10K type strain sequencing project: providing services to taxonomists for standard genome sequencing and annotation.</title>
        <authorList>
            <consortium name="The Broad Institute Genomics Platform"/>
            <consortium name="The Broad Institute Genome Sequencing Center for Infectious Disease"/>
            <person name="Wu L."/>
            <person name="Ma J."/>
        </authorList>
    </citation>
    <scope>NUCLEOTIDE SEQUENCE [LARGE SCALE GENOMIC DNA]</scope>
    <source>
        <strain evidence="3">JCM 17975</strain>
    </source>
</reference>
<sequence>MNPVTRARHLARGVAYGAPALLLVVALVGVDFWPFSAYRLFSTVRSDATSSQRLMVSYGDGTEQAVSCVDHPVLRETMRFVPRLPDVDTRTRDVMLGTWFADCNIDGADVVRVRIDKVDRAVDPVTHVTTETALTTVWNEVL</sequence>
<evidence type="ECO:0000313" key="2">
    <source>
        <dbReference type="EMBL" id="GAA4691734.1"/>
    </source>
</evidence>
<feature type="transmembrane region" description="Helical" evidence="1">
    <location>
        <begin position="20"/>
        <end position="41"/>
    </location>
</feature>
<name>A0ABP8WM59_9MICO</name>
<dbReference type="EMBL" id="BAABHM010000005">
    <property type="protein sequence ID" value="GAA4691734.1"/>
    <property type="molecule type" value="Genomic_DNA"/>
</dbReference>
<keyword evidence="3" id="KW-1185">Reference proteome</keyword>
<evidence type="ECO:0000256" key="1">
    <source>
        <dbReference type="SAM" id="Phobius"/>
    </source>
</evidence>
<keyword evidence="1" id="KW-0472">Membrane</keyword>
<organism evidence="2 3">
    <name type="scientific">Promicromonospora umidemergens</name>
    <dbReference type="NCBI Taxonomy" id="629679"/>
    <lineage>
        <taxon>Bacteria</taxon>
        <taxon>Bacillati</taxon>
        <taxon>Actinomycetota</taxon>
        <taxon>Actinomycetes</taxon>
        <taxon>Micrococcales</taxon>
        <taxon>Promicromonosporaceae</taxon>
        <taxon>Promicromonospora</taxon>
    </lineage>
</organism>
<keyword evidence="1" id="KW-0812">Transmembrane</keyword>